<name>A0A0M4M7F5_9ACTN</name>
<keyword evidence="2" id="KW-0012">Acyltransferase</keyword>
<dbReference type="Gene3D" id="3.40.630.30">
    <property type="match status" value="1"/>
</dbReference>
<evidence type="ECO:0000256" key="1">
    <source>
        <dbReference type="ARBA" id="ARBA00022679"/>
    </source>
</evidence>
<evidence type="ECO:0000313" key="5">
    <source>
        <dbReference type="EMBL" id="VHN99643.1"/>
    </source>
</evidence>
<dbReference type="PANTHER" id="PTHR43877:SF2">
    <property type="entry name" value="AMINOALKYLPHOSPHONATE N-ACETYLTRANSFERASE-RELATED"/>
    <property type="match status" value="1"/>
</dbReference>
<dbReference type="EMBL" id="LR584267">
    <property type="protein sequence ID" value="VHN99643.1"/>
    <property type="molecule type" value="Genomic_DNA"/>
</dbReference>
<dbReference type="EMBL" id="CP012390">
    <property type="protein sequence ID" value="ALE18476.1"/>
    <property type="molecule type" value="Genomic_DNA"/>
</dbReference>
<protein>
    <submittedName>
        <fullName evidence="5">Putative N-acetyltransferase</fullName>
    </submittedName>
</protein>
<dbReference type="RefSeq" id="WP_053961361.1">
    <property type="nucleotide sequence ID" value="NZ_CAJPTR010000002.1"/>
</dbReference>
<evidence type="ECO:0000313" key="4">
    <source>
        <dbReference type="EMBL" id="ALE18476.1"/>
    </source>
</evidence>
<evidence type="ECO:0000313" key="7">
    <source>
        <dbReference type="Proteomes" id="UP000324288"/>
    </source>
</evidence>
<keyword evidence="7" id="KW-1185">Reference proteome</keyword>
<dbReference type="Pfam" id="PF00583">
    <property type="entry name" value="Acetyltransf_1"/>
    <property type="match status" value="1"/>
</dbReference>
<dbReference type="GO" id="GO:0016747">
    <property type="term" value="F:acyltransferase activity, transferring groups other than amino-acyl groups"/>
    <property type="evidence" value="ECO:0007669"/>
    <property type="project" value="InterPro"/>
</dbReference>
<gene>
    <name evidence="4" type="ORF">AL705_00625</name>
    <name evidence="5" type="ORF">LC603019_00130</name>
</gene>
<dbReference type="CDD" id="cd04301">
    <property type="entry name" value="NAT_SF"/>
    <property type="match status" value="1"/>
</dbReference>
<feature type="domain" description="N-acetyltransferase" evidence="3">
    <location>
        <begin position="9"/>
        <end position="185"/>
    </location>
</feature>
<dbReference type="KEGG" id="cbq:AL705_00625"/>
<evidence type="ECO:0000313" key="6">
    <source>
        <dbReference type="Proteomes" id="UP000068137"/>
    </source>
</evidence>
<reference evidence="4" key="2">
    <citation type="journal article" date="2016" name="Int. J. Syst. Evol. Microbiol.">
        <title>Lawsonella clevelandensis gen. nov., sp. nov., a new member of the suborder Corynebacterineae isolated from human abscesses.</title>
        <authorList>
            <person name="Bell M.E."/>
            <person name="Bernard K.A."/>
            <person name="Harrington S.M."/>
            <person name="Patel N.B."/>
            <person name="Tucker T.A."/>
            <person name="Metcalfe M.G."/>
            <person name="McQuiston J.R."/>
        </authorList>
    </citation>
    <scope>NUCLEOTIDE SEQUENCE</scope>
    <source>
        <strain evidence="4">X1698</strain>
    </source>
</reference>
<organism evidence="4 6">
    <name type="scientific">Lawsonella clevelandensis</name>
    <dbReference type="NCBI Taxonomy" id="1528099"/>
    <lineage>
        <taxon>Bacteria</taxon>
        <taxon>Bacillati</taxon>
        <taxon>Actinomycetota</taxon>
        <taxon>Actinomycetes</taxon>
        <taxon>Mycobacteriales</taxon>
        <taxon>Lawsonellaceae</taxon>
        <taxon>Lawsonella</taxon>
    </lineage>
</organism>
<sequence>MTELSPVSFRVRPAYDADIPALRELACATFPMACPSSVTAEDITEHCNYQFNEERLRGHLTNLAHYLAVAEDTESEHLLGYLLLIAGAEMDPVAYEKLRVRPSLGVDKLYVRAEHHGSRISDALMNHAVEQAVNCGYSSLWLGTNAENKRALRFYKKQGFEIVGPRIYYVGTTRNDDVVLEKLLVDAPHT</sequence>
<dbReference type="STRING" id="1528099.AL705_00625"/>
<dbReference type="InterPro" id="IPR000182">
    <property type="entry name" value="GNAT_dom"/>
</dbReference>
<reference evidence="4 6" key="1">
    <citation type="journal article" date="2015" name="Genome Announc.">
        <title>Complete Genome Sequences for Two Strains of a Novel Fastidious, Partially Acid-Fast, Gram-Positive Corynebacterineae Bacterium, Derived from Human Clinical Samples.</title>
        <authorList>
            <person name="Nicholson A.C."/>
            <person name="Bell M."/>
            <person name="Humrighouse B.W."/>
            <person name="McQuiston J.R."/>
        </authorList>
    </citation>
    <scope>NUCLEOTIDE SEQUENCE [LARGE SCALE GENOMIC DNA]</scope>
    <source>
        <strain evidence="4 6">X1698</strain>
    </source>
</reference>
<dbReference type="Proteomes" id="UP000324288">
    <property type="component" value="Chromosome"/>
</dbReference>
<accession>A0A0M4M7F5</accession>
<dbReference type="InterPro" id="IPR050832">
    <property type="entry name" value="Bact_Acetyltransf"/>
</dbReference>
<keyword evidence="1 5" id="KW-0808">Transferase</keyword>
<dbReference type="Proteomes" id="UP000068137">
    <property type="component" value="Chromosome"/>
</dbReference>
<proteinExistence type="predicted"/>
<dbReference type="AlphaFoldDB" id="A0A0M4M7F5"/>
<evidence type="ECO:0000256" key="2">
    <source>
        <dbReference type="ARBA" id="ARBA00023315"/>
    </source>
</evidence>
<dbReference type="OrthoDB" id="143110at2"/>
<reference evidence="5 7" key="3">
    <citation type="submission" date="2019-04" db="EMBL/GenBank/DDBJ databases">
        <authorList>
            <person name="Seth-Smith MB H."/>
            <person name="Seth-Smith H."/>
        </authorList>
    </citation>
    <scope>NUCLEOTIDE SEQUENCE [LARGE SCALE GENOMIC DNA]</scope>
    <source>
        <strain evidence="5">USB-603019</strain>
    </source>
</reference>
<dbReference type="SUPFAM" id="SSF55729">
    <property type="entry name" value="Acyl-CoA N-acyltransferases (Nat)"/>
    <property type="match status" value="1"/>
</dbReference>
<dbReference type="InterPro" id="IPR016181">
    <property type="entry name" value="Acyl_CoA_acyltransferase"/>
</dbReference>
<dbReference type="PANTHER" id="PTHR43877">
    <property type="entry name" value="AMINOALKYLPHOSPHONATE N-ACETYLTRANSFERASE-RELATED-RELATED"/>
    <property type="match status" value="1"/>
</dbReference>
<dbReference type="PROSITE" id="PS51186">
    <property type="entry name" value="GNAT"/>
    <property type="match status" value="1"/>
</dbReference>
<evidence type="ECO:0000259" key="3">
    <source>
        <dbReference type="PROSITE" id="PS51186"/>
    </source>
</evidence>